<accession>A0AAD9NHH7</accession>
<keyword evidence="1" id="KW-1133">Transmembrane helix</keyword>
<evidence type="ECO:0000313" key="5">
    <source>
        <dbReference type="Proteomes" id="UP001208570"/>
    </source>
</evidence>
<keyword evidence="5" id="KW-1185">Reference proteome</keyword>
<feature type="chain" id="PRO_5042297196" description="Ig-like domain-containing protein" evidence="2">
    <location>
        <begin position="28"/>
        <end position="214"/>
    </location>
</feature>
<name>A0AAD9NHH7_9ANNE</name>
<proteinExistence type="predicted"/>
<evidence type="ECO:0000259" key="3">
    <source>
        <dbReference type="PROSITE" id="PS50835"/>
    </source>
</evidence>
<dbReference type="PROSITE" id="PS50835">
    <property type="entry name" value="IG_LIKE"/>
    <property type="match status" value="1"/>
</dbReference>
<evidence type="ECO:0000313" key="4">
    <source>
        <dbReference type="EMBL" id="KAK2168773.1"/>
    </source>
</evidence>
<dbReference type="AlphaFoldDB" id="A0AAD9NHH7"/>
<dbReference type="InterPro" id="IPR036179">
    <property type="entry name" value="Ig-like_dom_sf"/>
</dbReference>
<feature type="signal peptide" evidence="2">
    <location>
        <begin position="1"/>
        <end position="27"/>
    </location>
</feature>
<evidence type="ECO:0000256" key="1">
    <source>
        <dbReference type="SAM" id="Phobius"/>
    </source>
</evidence>
<organism evidence="4 5">
    <name type="scientific">Paralvinella palmiformis</name>
    <dbReference type="NCBI Taxonomy" id="53620"/>
    <lineage>
        <taxon>Eukaryota</taxon>
        <taxon>Metazoa</taxon>
        <taxon>Spiralia</taxon>
        <taxon>Lophotrochozoa</taxon>
        <taxon>Annelida</taxon>
        <taxon>Polychaeta</taxon>
        <taxon>Sedentaria</taxon>
        <taxon>Canalipalpata</taxon>
        <taxon>Terebellida</taxon>
        <taxon>Terebelliformia</taxon>
        <taxon>Alvinellidae</taxon>
        <taxon>Paralvinella</taxon>
    </lineage>
</organism>
<keyword evidence="2" id="KW-0732">Signal</keyword>
<dbReference type="InterPro" id="IPR013783">
    <property type="entry name" value="Ig-like_fold"/>
</dbReference>
<gene>
    <name evidence="4" type="ORF">LSH36_14g04009</name>
</gene>
<dbReference type="Proteomes" id="UP001208570">
    <property type="component" value="Unassembled WGS sequence"/>
</dbReference>
<dbReference type="Gene3D" id="2.60.40.10">
    <property type="entry name" value="Immunoglobulins"/>
    <property type="match status" value="1"/>
</dbReference>
<reference evidence="4" key="1">
    <citation type="journal article" date="2023" name="Mol. Biol. Evol.">
        <title>Third-Generation Sequencing Reveals the Adaptive Role of the Epigenome in Three Deep-Sea Polychaetes.</title>
        <authorList>
            <person name="Perez M."/>
            <person name="Aroh O."/>
            <person name="Sun Y."/>
            <person name="Lan Y."/>
            <person name="Juniper S.K."/>
            <person name="Young C.R."/>
            <person name="Angers B."/>
            <person name="Qian P.Y."/>
        </authorList>
    </citation>
    <scope>NUCLEOTIDE SEQUENCE</scope>
    <source>
        <strain evidence="4">P08H-3</strain>
    </source>
</reference>
<sequence>MGDIREAVVIAIVVAVAVSTLASVAESRNDSTVRIDQYGESVMLTCTERDDVTFNHWLLPDIETIVDQSYSDQQVALLSNWSLYISRVEREHLGDYICSVVDETNKRPVYYKIHLYLYSPTIWEIYRHNFVIGGSAAGIVLLVFVFVCSVDNCRYSVRQQRKRKQRDMEMVKCDITGFVDDNSSGTFQNSSRHTGKYLAPDGTLITNFGATSTE</sequence>
<feature type="domain" description="Ig-like" evidence="3">
    <location>
        <begin position="39"/>
        <end position="110"/>
    </location>
</feature>
<feature type="transmembrane region" description="Helical" evidence="1">
    <location>
        <begin position="130"/>
        <end position="153"/>
    </location>
</feature>
<comment type="caution">
    <text evidence="4">The sequence shown here is derived from an EMBL/GenBank/DDBJ whole genome shotgun (WGS) entry which is preliminary data.</text>
</comment>
<keyword evidence="1" id="KW-0472">Membrane</keyword>
<dbReference type="EMBL" id="JAODUP010000014">
    <property type="protein sequence ID" value="KAK2168773.1"/>
    <property type="molecule type" value="Genomic_DNA"/>
</dbReference>
<dbReference type="SUPFAM" id="SSF48726">
    <property type="entry name" value="Immunoglobulin"/>
    <property type="match status" value="1"/>
</dbReference>
<keyword evidence="1" id="KW-0812">Transmembrane</keyword>
<evidence type="ECO:0000256" key="2">
    <source>
        <dbReference type="SAM" id="SignalP"/>
    </source>
</evidence>
<protein>
    <recommendedName>
        <fullName evidence="3">Ig-like domain-containing protein</fullName>
    </recommendedName>
</protein>
<dbReference type="InterPro" id="IPR007110">
    <property type="entry name" value="Ig-like_dom"/>
</dbReference>